<evidence type="ECO:0000313" key="11">
    <source>
        <dbReference type="EMBL" id="QOP41997.1"/>
    </source>
</evidence>
<dbReference type="InterPro" id="IPR002898">
    <property type="entry name" value="MotA_ExbB_proton_chnl"/>
</dbReference>
<keyword evidence="12" id="KW-1185">Reference proteome</keyword>
<evidence type="ECO:0000256" key="8">
    <source>
        <dbReference type="RuleBase" id="RU004057"/>
    </source>
</evidence>
<evidence type="ECO:0000256" key="6">
    <source>
        <dbReference type="ARBA" id="ARBA00022989"/>
    </source>
</evidence>
<dbReference type="PANTHER" id="PTHR30625:SF15">
    <property type="entry name" value="BIOPOLYMER TRANSPORT PROTEIN EXBB"/>
    <property type="match status" value="1"/>
</dbReference>
<proteinExistence type="inferred from homology"/>
<comment type="similarity">
    <text evidence="8">Belongs to the exbB/tolQ family.</text>
</comment>
<feature type="transmembrane region" description="Helical" evidence="9">
    <location>
        <begin position="156"/>
        <end position="178"/>
    </location>
</feature>
<comment type="subcellular location">
    <subcellularLocation>
        <location evidence="1">Cell inner membrane</location>
        <topology evidence="1">Multi-pass membrane protein</topology>
    </subcellularLocation>
    <subcellularLocation>
        <location evidence="8">Membrane</location>
        <topology evidence="8">Multi-pass membrane protein</topology>
    </subcellularLocation>
</comment>
<keyword evidence="7 9" id="KW-0472">Membrane</keyword>
<accession>A0A7M1AX10</accession>
<dbReference type="KEGG" id="smax:FJR03_09710"/>
<keyword evidence="5 8" id="KW-0653">Protein transport</keyword>
<name>A0A7M1AX10_9BACT</name>
<evidence type="ECO:0000256" key="4">
    <source>
        <dbReference type="ARBA" id="ARBA00022692"/>
    </source>
</evidence>
<evidence type="ECO:0000256" key="9">
    <source>
        <dbReference type="SAM" id="Phobius"/>
    </source>
</evidence>
<dbReference type="EMBL" id="CP041165">
    <property type="protein sequence ID" value="QOP41997.1"/>
    <property type="molecule type" value="Genomic_DNA"/>
</dbReference>
<dbReference type="Proteomes" id="UP000593910">
    <property type="component" value="Chromosome"/>
</dbReference>
<evidence type="ECO:0000256" key="3">
    <source>
        <dbReference type="ARBA" id="ARBA00022475"/>
    </source>
</evidence>
<dbReference type="GO" id="GO:0005886">
    <property type="term" value="C:plasma membrane"/>
    <property type="evidence" value="ECO:0007669"/>
    <property type="project" value="UniProtKB-SubCell"/>
</dbReference>
<dbReference type="AlphaFoldDB" id="A0A7M1AX10"/>
<sequence>MLQELILYWNQFIHFMNAGGVIMWVLFFLNLALWYGLGFRYLTLKRGTKGNIRRLIQKHLDRGDKKVYVGILDYAVADALNAAEQAKQIGTTKPREFIYDALFPYSVMISQYSTLVKTIVVLAPLVGLLGTVVGMIETFDALQSSSMFSQGDSIAGGISKALFTTELGLVVAVPGLLLGKVLDKKEEKYILEFEQIADIISTKDKE</sequence>
<dbReference type="RefSeq" id="WP_193113317.1">
    <property type="nucleotide sequence ID" value="NZ_CP041165.1"/>
</dbReference>
<evidence type="ECO:0000256" key="5">
    <source>
        <dbReference type="ARBA" id="ARBA00022927"/>
    </source>
</evidence>
<keyword evidence="6 9" id="KW-1133">Transmembrane helix</keyword>
<feature type="transmembrane region" description="Helical" evidence="9">
    <location>
        <begin position="115"/>
        <end position="136"/>
    </location>
</feature>
<keyword evidence="2 8" id="KW-0813">Transport</keyword>
<feature type="domain" description="MotA/TolQ/ExbB proton channel" evidence="10">
    <location>
        <begin position="107"/>
        <end position="194"/>
    </location>
</feature>
<reference evidence="11 12" key="1">
    <citation type="submission" date="2019-06" db="EMBL/GenBank/DDBJ databases">
        <title>Sulfurimonas gotlandica sp. nov., a chemoautotrophic and psychrotolerant epsilonproteobacterium isolated from a pelagic redoxcline, and an emended description of the genus Sulfurimonas.</title>
        <authorList>
            <person name="Wang S."/>
            <person name="Jiang L."/>
            <person name="Shao Z."/>
        </authorList>
    </citation>
    <scope>NUCLEOTIDE SEQUENCE [LARGE SCALE GENOMIC DNA]</scope>
    <source>
        <strain evidence="11 12">B2</strain>
    </source>
</reference>
<evidence type="ECO:0000256" key="2">
    <source>
        <dbReference type="ARBA" id="ARBA00022448"/>
    </source>
</evidence>
<evidence type="ECO:0000256" key="7">
    <source>
        <dbReference type="ARBA" id="ARBA00023136"/>
    </source>
</evidence>
<keyword evidence="3" id="KW-1003">Cell membrane</keyword>
<dbReference type="InterPro" id="IPR050790">
    <property type="entry name" value="ExbB/TolQ_transport"/>
</dbReference>
<protein>
    <submittedName>
        <fullName evidence="11">MotA/TolQ/ExbB proton channel family protein</fullName>
    </submittedName>
</protein>
<evidence type="ECO:0000313" key="12">
    <source>
        <dbReference type="Proteomes" id="UP000593910"/>
    </source>
</evidence>
<organism evidence="11 12">
    <name type="scientific">Sulfurimonas marina</name>
    <dbReference type="NCBI Taxonomy" id="2590551"/>
    <lineage>
        <taxon>Bacteria</taxon>
        <taxon>Pseudomonadati</taxon>
        <taxon>Campylobacterota</taxon>
        <taxon>Epsilonproteobacteria</taxon>
        <taxon>Campylobacterales</taxon>
        <taxon>Sulfurimonadaceae</taxon>
        <taxon>Sulfurimonas</taxon>
    </lineage>
</organism>
<keyword evidence="4 9" id="KW-0812">Transmembrane</keyword>
<evidence type="ECO:0000259" key="10">
    <source>
        <dbReference type="Pfam" id="PF01618"/>
    </source>
</evidence>
<feature type="transmembrane region" description="Helical" evidence="9">
    <location>
        <begin position="12"/>
        <end position="37"/>
    </location>
</feature>
<dbReference type="Pfam" id="PF01618">
    <property type="entry name" value="MotA_ExbB"/>
    <property type="match status" value="1"/>
</dbReference>
<gene>
    <name evidence="11" type="ORF">FJR03_09710</name>
</gene>
<dbReference type="PANTHER" id="PTHR30625">
    <property type="entry name" value="PROTEIN TOLQ"/>
    <property type="match status" value="1"/>
</dbReference>
<evidence type="ECO:0000256" key="1">
    <source>
        <dbReference type="ARBA" id="ARBA00004429"/>
    </source>
</evidence>
<dbReference type="GO" id="GO:0017038">
    <property type="term" value="P:protein import"/>
    <property type="evidence" value="ECO:0007669"/>
    <property type="project" value="TreeGrafter"/>
</dbReference>